<evidence type="ECO:0000256" key="5">
    <source>
        <dbReference type="ARBA" id="ARBA00022827"/>
    </source>
</evidence>
<dbReference type="Gene3D" id="3.50.50.60">
    <property type="entry name" value="FAD/NAD(P)-binding domain"/>
    <property type="match status" value="2"/>
</dbReference>
<evidence type="ECO:0000259" key="8">
    <source>
        <dbReference type="Pfam" id="PF01494"/>
    </source>
</evidence>
<evidence type="ECO:0000256" key="6">
    <source>
        <dbReference type="ARBA" id="ARBA00023002"/>
    </source>
</evidence>
<evidence type="ECO:0000256" key="2">
    <source>
        <dbReference type="ARBA" id="ARBA00004749"/>
    </source>
</evidence>
<keyword evidence="10" id="KW-1185">Reference proteome</keyword>
<dbReference type="Pfam" id="PF01494">
    <property type="entry name" value="FAD_binding_3"/>
    <property type="match status" value="1"/>
</dbReference>
<keyword evidence="7" id="KW-0503">Monooxygenase</keyword>
<dbReference type="PROSITE" id="PS51257">
    <property type="entry name" value="PROKAR_LIPOPROTEIN"/>
    <property type="match status" value="1"/>
</dbReference>
<dbReference type="SUPFAM" id="SSF51905">
    <property type="entry name" value="FAD/NAD(P)-binding domain"/>
    <property type="match status" value="1"/>
</dbReference>
<evidence type="ECO:0000313" key="9">
    <source>
        <dbReference type="EMBL" id="TRW92177.1"/>
    </source>
</evidence>
<organism evidence="9 10">
    <name type="scientific">Candidatus Methylobacter oryzae</name>
    <dbReference type="NCBI Taxonomy" id="2497749"/>
    <lineage>
        <taxon>Bacteria</taxon>
        <taxon>Pseudomonadati</taxon>
        <taxon>Pseudomonadota</taxon>
        <taxon>Gammaproteobacteria</taxon>
        <taxon>Methylococcales</taxon>
        <taxon>Methylococcaceae</taxon>
        <taxon>Methylobacter</taxon>
    </lineage>
</organism>
<keyword evidence="9" id="KW-0830">Ubiquinone</keyword>
<dbReference type="PANTHER" id="PTHR43876">
    <property type="entry name" value="UBIQUINONE BIOSYNTHESIS MONOOXYGENASE COQ6, MITOCHONDRIAL"/>
    <property type="match status" value="1"/>
</dbReference>
<accession>A0ABY3C8E0</accession>
<name>A0ABY3C8E0_9GAMM</name>
<dbReference type="PANTHER" id="PTHR43876:SF7">
    <property type="entry name" value="UBIQUINONE BIOSYNTHESIS MONOOXYGENASE COQ6, MITOCHONDRIAL"/>
    <property type="match status" value="1"/>
</dbReference>
<keyword evidence="5" id="KW-0274">FAD</keyword>
<evidence type="ECO:0000256" key="7">
    <source>
        <dbReference type="ARBA" id="ARBA00023033"/>
    </source>
</evidence>
<evidence type="ECO:0000256" key="4">
    <source>
        <dbReference type="ARBA" id="ARBA00022630"/>
    </source>
</evidence>
<dbReference type="Proteomes" id="UP000733744">
    <property type="component" value="Unassembled WGS sequence"/>
</dbReference>
<protein>
    <submittedName>
        <fullName evidence="9">Ubiquinone biosynthesis protein UbiH</fullName>
    </submittedName>
</protein>
<dbReference type="InterPro" id="IPR002938">
    <property type="entry name" value="FAD-bd"/>
</dbReference>
<comment type="pathway">
    <text evidence="2">Cofactor biosynthesis; ubiquinone biosynthesis.</text>
</comment>
<dbReference type="RefSeq" id="WP_127028240.1">
    <property type="nucleotide sequence ID" value="NZ_RYFG02000108.1"/>
</dbReference>
<dbReference type="PROSITE" id="PS01304">
    <property type="entry name" value="UBIH"/>
    <property type="match status" value="1"/>
</dbReference>
<dbReference type="InterPro" id="IPR036188">
    <property type="entry name" value="FAD/NAD-bd_sf"/>
</dbReference>
<reference evidence="9 10" key="1">
    <citation type="journal article" date="2019" name="Antonie Van Leeuwenhoek">
        <title>Description of 'Ca. Methylobacter oryzae' KRF1, a novel species from the environmentally important Methylobacter clade 2.</title>
        <authorList>
            <person name="Khatri K."/>
            <person name="Mohite J.A."/>
            <person name="Pandit P.S."/>
            <person name="Bahulikar R."/>
            <person name="Rahalkar M.C."/>
        </authorList>
    </citation>
    <scope>NUCLEOTIDE SEQUENCE [LARGE SCALE GENOMIC DNA]</scope>
    <source>
        <strain evidence="9 10">KRF1</strain>
    </source>
</reference>
<dbReference type="InterPro" id="IPR010971">
    <property type="entry name" value="UbiH/COQ6"/>
</dbReference>
<keyword evidence="4" id="KW-0285">Flavoprotein</keyword>
<dbReference type="InterPro" id="IPR018168">
    <property type="entry name" value="Ubi_Hdrlase_CS"/>
</dbReference>
<sequence>MTDRYEVIVCGGGMVGAATACALAHGGINVALLERFNPDRQWPPEPIDIRVSALTQASRNILEMLGAWPGMVQRGVCAYRDMRVWDARGGGELHFDCADTAFSELGHLVENRVTVAALWDMLDTLPSATCITPAKVVDMQVDENGRQLRLEDGRILAADLVIAADGRDSVLRKMAGIEVTGWEYHQDGLVATVSTEKSHQFTAWQRFLDEGPLAFLPLKNGQSSIVWTLSSETAKNHLALADQDFLQVLEQASAGILGKMLDVGPRAAFPLRFQYANRYIDQRFALCGDAAHAMHPLAGQGVNAGLLDAAAIAELIIQTKQEKRPLSGSRFLRRYERWRKGDNLLMMSSMDVLNKTYAMSAQPFANLRSIGMDTINNTAWLKSYFNHYAMGLRADLPKLAKKQIAW</sequence>
<comment type="caution">
    <text evidence="9">The sequence shown here is derived from an EMBL/GenBank/DDBJ whole genome shotgun (WGS) entry which is preliminary data.</text>
</comment>
<dbReference type="InterPro" id="IPR051205">
    <property type="entry name" value="UbiH/COQ6_monooxygenase"/>
</dbReference>
<comment type="cofactor">
    <cofactor evidence="1">
        <name>FAD</name>
        <dbReference type="ChEBI" id="CHEBI:57692"/>
    </cofactor>
</comment>
<dbReference type="EMBL" id="RYFG02000108">
    <property type="protein sequence ID" value="TRW92177.1"/>
    <property type="molecule type" value="Genomic_DNA"/>
</dbReference>
<evidence type="ECO:0000256" key="1">
    <source>
        <dbReference type="ARBA" id="ARBA00001974"/>
    </source>
</evidence>
<evidence type="ECO:0000256" key="3">
    <source>
        <dbReference type="ARBA" id="ARBA00005349"/>
    </source>
</evidence>
<gene>
    <name evidence="9" type="ORF">EKO24_015205</name>
</gene>
<keyword evidence="6" id="KW-0560">Oxidoreductase</keyword>
<feature type="domain" description="FAD-binding" evidence="8">
    <location>
        <begin position="5"/>
        <end position="324"/>
    </location>
</feature>
<comment type="similarity">
    <text evidence="3">Belongs to the UbiH/COQ6 family.</text>
</comment>
<dbReference type="NCBIfam" id="TIGR01988">
    <property type="entry name" value="Ubi-OHases"/>
    <property type="match status" value="1"/>
</dbReference>
<proteinExistence type="inferred from homology"/>
<evidence type="ECO:0000313" key="10">
    <source>
        <dbReference type="Proteomes" id="UP000733744"/>
    </source>
</evidence>
<dbReference type="PRINTS" id="PR00420">
    <property type="entry name" value="RNGMNOXGNASE"/>
</dbReference>